<keyword evidence="2 6" id="KW-0067">ATP-binding</keyword>
<evidence type="ECO:0000256" key="6">
    <source>
        <dbReference type="RuleBase" id="RU000394"/>
    </source>
</evidence>
<name>A0AAV6FVN5_9TELE</name>
<comment type="caution">
    <text evidence="9">The sequence shown here is derived from an EMBL/GenBank/DDBJ whole genome shotgun (WGS) entry which is preliminary data.</text>
</comment>
<dbReference type="InterPro" id="IPR000253">
    <property type="entry name" value="FHA_dom"/>
</dbReference>
<dbReference type="InterPro" id="IPR027417">
    <property type="entry name" value="P-loop_NTPase"/>
</dbReference>
<evidence type="ECO:0000256" key="4">
    <source>
        <dbReference type="ARBA" id="ARBA00023175"/>
    </source>
</evidence>
<dbReference type="FunFam" id="3.40.850.10:FF:000167">
    <property type="entry name" value="Uncharacterized protein"/>
    <property type="match status" value="1"/>
</dbReference>
<dbReference type="PROSITE" id="PS00411">
    <property type="entry name" value="KINESIN_MOTOR_1"/>
    <property type="match status" value="1"/>
</dbReference>
<dbReference type="GO" id="GO:0003777">
    <property type="term" value="F:microtubule motor activity"/>
    <property type="evidence" value="ECO:0007669"/>
    <property type="project" value="InterPro"/>
</dbReference>
<comment type="caution">
    <text evidence="5">Lacks conserved residue(s) required for the propagation of feature annotation.</text>
</comment>
<dbReference type="InterPro" id="IPR001752">
    <property type="entry name" value="Kinesin_motor_dom"/>
</dbReference>
<dbReference type="GO" id="GO:0007018">
    <property type="term" value="P:microtubule-based movement"/>
    <property type="evidence" value="ECO:0007669"/>
    <property type="project" value="InterPro"/>
</dbReference>
<dbReference type="AlphaFoldDB" id="A0AAV6FVN5"/>
<evidence type="ECO:0000313" key="9">
    <source>
        <dbReference type="EMBL" id="KAG5266898.1"/>
    </source>
</evidence>
<dbReference type="GO" id="GO:0005874">
    <property type="term" value="C:microtubule"/>
    <property type="evidence" value="ECO:0007669"/>
    <property type="project" value="UniProtKB-KW"/>
</dbReference>
<keyword evidence="10" id="KW-1185">Reference proteome</keyword>
<protein>
    <recommendedName>
        <fullName evidence="6">Kinesin-like protein</fullName>
    </recommendedName>
</protein>
<dbReference type="EMBL" id="JADWDJ010000018">
    <property type="protein sequence ID" value="KAG5266898.1"/>
    <property type="molecule type" value="Genomic_DNA"/>
</dbReference>
<proteinExistence type="inferred from homology"/>
<dbReference type="Gene3D" id="3.40.850.10">
    <property type="entry name" value="Kinesin motor domain"/>
    <property type="match status" value="1"/>
</dbReference>
<evidence type="ECO:0000256" key="5">
    <source>
        <dbReference type="PROSITE-ProRule" id="PRU00283"/>
    </source>
</evidence>
<evidence type="ECO:0000256" key="3">
    <source>
        <dbReference type="ARBA" id="ARBA00023054"/>
    </source>
</evidence>
<evidence type="ECO:0000313" key="10">
    <source>
        <dbReference type="Proteomes" id="UP000823561"/>
    </source>
</evidence>
<feature type="compositionally biased region" description="Polar residues" evidence="7">
    <location>
        <begin position="368"/>
        <end position="377"/>
    </location>
</feature>
<dbReference type="FunFam" id="2.60.200.20:FF:000005">
    <property type="entry name" value="Kinesin family member 16B"/>
    <property type="match status" value="1"/>
</dbReference>
<dbReference type="CDD" id="cd22708">
    <property type="entry name" value="FHA_KIF16"/>
    <property type="match status" value="1"/>
</dbReference>
<keyword evidence="1 6" id="KW-0547">Nucleotide-binding</keyword>
<evidence type="ECO:0000256" key="2">
    <source>
        <dbReference type="ARBA" id="ARBA00022840"/>
    </source>
</evidence>
<keyword evidence="6" id="KW-0493">Microtubule</keyword>
<dbReference type="Proteomes" id="UP000823561">
    <property type="component" value="Chromosome 18"/>
</dbReference>
<comment type="similarity">
    <text evidence="5 6">Belongs to the TRAFAC class myosin-kinesin ATPase superfamily. Kinesin family.</text>
</comment>
<feature type="compositionally biased region" description="Basic and acidic residues" evidence="7">
    <location>
        <begin position="358"/>
        <end position="367"/>
    </location>
</feature>
<dbReference type="PRINTS" id="PR00380">
    <property type="entry name" value="KINESINHEAVY"/>
</dbReference>
<gene>
    <name evidence="9" type="ORF">AALO_G00237520</name>
</gene>
<dbReference type="Pfam" id="PF00225">
    <property type="entry name" value="Kinesin"/>
    <property type="match status" value="1"/>
</dbReference>
<feature type="region of interest" description="Disordered" evidence="7">
    <location>
        <begin position="358"/>
        <end position="411"/>
    </location>
</feature>
<dbReference type="SUPFAM" id="SSF52540">
    <property type="entry name" value="P-loop containing nucleoside triphosphate hydrolases"/>
    <property type="match status" value="1"/>
</dbReference>
<keyword evidence="4 6" id="KW-0505">Motor protein</keyword>
<dbReference type="PROSITE" id="PS50067">
    <property type="entry name" value="KINESIN_MOTOR_2"/>
    <property type="match status" value="1"/>
</dbReference>
<dbReference type="GO" id="GO:0005524">
    <property type="term" value="F:ATP binding"/>
    <property type="evidence" value="ECO:0007669"/>
    <property type="project" value="UniProtKB-KW"/>
</dbReference>
<feature type="compositionally biased region" description="Basic and acidic residues" evidence="7">
    <location>
        <begin position="387"/>
        <end position="411"/>
    </location>
</feature>
<reference evidence="9" key="1">
    <citation type="submission" date="2020-10" db="EMBL/GenBank/DDBJ databases">
        <title>Chromosome-scale genome assembly of the Allis shad, Alosa alosa.</title>
        <authorList>
            <person name="Margot Z."/>
            <person name="Christophe K."/>
            <person name="Cabau C."/>
            <person name="Louis A."/>
            <person name="Berthelot C."/>
            <person name="Parey E."/>
            <person name="Roest Crollius H."/>
            <person name="Montfort J."/>
            <person name="Robinson-Rechavi M."/>
            <person name="Bucao C."/>
            <person name="Bouchez O."/>
            <person name="Gislard M."/>
            <person name="Lluch J."/>
            <person name="Milhes M."/>
            <person name="Lampietro C."/>
            <person name="Lopez Roques C."/>
            <person name="Donnadieu C."/>
            <person name="Braasch I."/>
            <person name="Desvignes T."/>
            <person name="Postlethwait J."/>
            <person name="Bobe J."/>
            <person name="Guiguen Y."/>
        </authorList>
    </citation>
    <scope>NUCLEOTIDE SEQUENCE</scope>
    <source>
        <strain evidence="9">M-15738</strain>
        <tissue evidence="9">Blood</tissue>
    </source>
</reference>
<dbReference type="InterPro" id="IPR008984">
    <property type="entry name" value="SMAD_FHA_dom_sf"/>
</dbReference>
<dbReference type="SUPFAM" id="SSF49879">
    <property type="entry name" value="SMAD/FHA domain"/>
    <property type="match status" value="1"/>
</dbReference>
<dbReference type="Pfam" id="PF00498">
    <property type="entry name" value="FHA"/>
    <property type="match status" value="1"/>
</dbReference>
<dbReference type="InterPro" id="IPR036961">
    <property type="entry name" value="Kinesin_motor_dom_sf"/>
</dbReference>
<dbReference type="GO" id="GO:0008017">
    <property type="term" value="F:microtubule binding"/>
    <property type="evidence" value="ECO:0007669"/>
    <property type="project" value="InterPro"/>
</dbReference>
<dbReference type="Gene3D" id="2.60.200.20">
    <property type="match status" value="1"/>
</dbReference>
<sequence>MDLMWKARFDAELPSETTSKIHLVDLAGSERAEATGASGTRLKEGANINKSLVALGNVISALADASVAGGVKTKKRSPFIPYRDSVLTSLLKDSLGGNSKTIMIATISPAYLNYGETLSALRYANRVKNILNQPTVNEDGNVKIIRELRDEIAHLKALLAQGTRVSPVGPRLGASVEEKLQRNEARVLQLTQEWTNKWKETQSILREETVALRKEGSGVVLDSGLPHLIGIDDDLLSTGVILYRLQEGRTSVGRADAATKQDIVLDSAGVLKEHCVFENRDGAVILTPLPGASCFVSGAEVTGPCQLTQGAVVVLGTGTTFRFNHPKEAAALRLKRQRCCPRPRGTYLGDLTALRSGENVESKHNHDNLTAQTSEWTSEVVEGQVVEEQRRKEEKEDHSLPIMPQEERPPE</sequence>
<dbReference type="SMART" id="SM00240">
    <property type="entry name" value="FHA"/>
    <property type="match status" value="1"/>
</dbReference>
<keyword evidence="3" id="KW-0175">Coiled coil</keyword>
<feature type="domain" description="Kinesin motor" evidence="8">
    <location>
        <begin position="1"/>
        <end position="130"/>
    </location>
</feature>
<evidence type="ECO:0000259" key="8">
    <source>
        <dbReference type="PROSITE" id="PS50067"/>
    </source>
</evidence>
<accession>A0AAV6FVN5</accession>
<dbReference type="SMART" id="SM00129">
    <property type="entry name" value="KISc"/>
    <property type="match status" value="1"/>
</dbReference>
<evidence type="ECO:0000256" key="7">
    <source>
        <dbReference type="SAM" id="MobiDB-lite"/>
    </source>
</evidence>
<dbReference type="PANTHER" id="PTHR47117:SF6">
    <property type="entry name" value="KINESIN-LIKE PROTEIN KIF16B"/>
    <property type="match status" value="1"/>
</dbReference>
<dbReference type="InterPro" id="IPR019821">
    <property type="entry name" value="Kinesin_motor_CS"/>
</dbReference>
<evidence type="ECO:0000256" key="1">
    <source>
        <dbReference type="ARBA" id="ARBA00022741"/>
    </source>
</evidence>
<organism evidence="9 10">
    <name type="scientific">Alosa alosa</name>
    <name type="common">allis shad</name>
    <dbReference type="NCBI Taxonomy" id="278164"/>
    <lineage>
        <taxon>Eukaryota</taxon>
        <taxon>Metazoa</taxon>
        <taxon>Chordata</taxon>
        <taxon>Craniata</taxon>
        <taxon>Vertebrata</taxon>
        <taxon>Euteleostomi</taxon>
        <taxon>Actinopterygii</taxon>
        <taxon>Neopterygii</taxon>
        <taxon>Teleostei</taxon>
        <taxon>Clupei</taxon>
        <taxon>Clupeiformes</taxon>
        <taxon>Clupeoidei</taxon>
        <taxon>Clupeidae</taxon>
        <taxon>Alosa</taxon>
    </lineage>
</organism>
<dbReference type="PANTHER" id="PTHR47117">
    <property type="entry name" value="STAR-RELATED LIPID TRANSFER PROTEIN 9"/>
    <property type="match status" value="1"/>
</dbReference>